<sequence>MSFSPVIKEVQKLLKEESLKGWLLYDFRGRNTLACKFLKIPKETHLTRRFCYWIPAEGEPLKIVHAVESFVLDYLPGKKETYASWQSFQGLLSNLFKERDKIILEYSEMGSIPYVSTVDGGMIDFLKSLKLNLFSSGDILQHFTATVNEESAKSHLKAASFLDKTALFAFKWVEEALKENKTISEYDVQQFIVEKFEDNGFITDSPPIVAVNKNSSNPHYAPSINSTEIIRRGDFILIDLWAKEKGEGSIYGDITRVGVARKNTHEQEEKIFNIVREAQKKAFEFIKNRLAQGKSIQGFEVDDVSREVIEKAGYGPFFIHRTGHSIHEEGHGEGANIDNLETHEERKLLNNTIFSIEPGIYLPDLFGVRLEHDVFINDKGEAILTGGVQDKIYTMNL</sequence>
<dbReference type="PANTHER" id="PTHR46112:SF3">
    <property type="entry name" value="AMINOPEPTIDASE YPDF"/>
    <property type="match status" value="1"/>
</dbReference>
<dbReference type="RefSeq" id="WP_041017499.1">
    <property type="nucleotide sequence ID" value="NZ_CCEJ010000004.1"/>
</dbReference>
<protein>
    <submittedName>
        <fullName evidence="2">Metallopeptidase</fullName>
    </submittedName>
</protein>
<dbReference type="InterPro" id="IPR000994">
    <property type="entry name" value="Pept_M24"/>
</dbReference>
<dbReference type="InterPro" id="IPR036005">
    <property type="entry name" value="Creatinase/aminopeptidase-like"/>
</dbReference>
<dbReference type="InterPro" id="IPR050659">
    <property type="entry name" value="Peptidase_M24B"/>
</dbReference>
<dbReference type="Pfam" id="PF00557">
    <property type="entry name" value="Peptidase_M24"/>
    <property type="match status" value="1"/>
</dbReference>
<gene>
    <name evidence="2" type="ORF">CSEC_1170</name>
</gene>
<reference evidence="2" key="2">
    <citation type="submission" date="2014-09" db="EMBL/GenBank/DDBJ databases">
        <title>Criblamydia sequanensis harbors a mega-plasmid encoding arsenite resistance.</title>
        <authorList>
            <person name="Bertelli C."/>
            <person name="Goesmann A."/>
            <person name="Greub G."/>
        </authorList>
    </citation>
    <scope>NUCLEOTIDE SEQUENCE [LARGE SCALE GENOMIC DNA]</scope>
    <source>
        <strain evidence="2">CRIB-18</strain>
    </source>
</reference>
<dbReference type="Proteomes" id="UP000031552">
    <property type="component" value="Unassembled WGS sequence"/>
</dbReference>
<dbReference type="PANTHER" id="PTHR46112">
    <property type="entry name" value="AMINOPEPTIDASE"/>
    <property type="match status" value="1"/>
</dbReference>
<dbReference type="AlphaFoldDB" id="A0A090DZ86"/>
<dbReference type="SUPFAM" id="SSF55920">
    <property type="entry name" value="Creatinase/aminopeptidase"/>
    <property type="match status" value="1"/>
</dbReference>
<dbReference type="OrthoDB" id="9806388at2"/>
<evidence type="ECO:0000259" key="1">
    <source>
        <dbReference type="Pfam" id="PF00557"/>
    </source>
</evidence>
<reference evidence="2" key="1">
    <citation type="submission" date="2013-12" db="EMBL/GenBank/DDBJ databases">
        <authorList>
            <person name="Linke B."/>
        </authorList>
    </citation>
    <scope>NUCLEOTIDE SEQUENCE [LARGE SCALE GENOMIC DNA]</scope>
    <source>
        <strain evidence="2">CRIB-18</strain>
    </source>
</reference>
<proteinExistence type="predicted"/>
<keyword evidence="3" id="KW-1185">Reference proteome</keyword>
<dbReference type="STRING" id="1437425.CSEC_1170"/>
<dbReference type="EMBL" id="CCEJ010000004">
    <property type="protein sequence ID" value="CDR33994.1"/>
    <property type="molecule type" value="Genomic_DNA"/>
</dbReference>
<name>A0A090DZ86_9BACT</name>
<evidence type="ECO:0000313" key="2">
    <source>
        <dbReference type="EMBL" id="CDR33994.1"/>
    </source>
</evidence>
<accession>A0A090DZ86</accession>
<evidence type="ECO:0000313" key="3">
    <source>
        <dbReference type="Proteomes" id="UP000031552"/>
    </source>
</evidence>
<organism evidence="2 3">
    <name type="scientific">Candidatus Criblamydia sequanensis CRIB-18</name>
    <dbReference type="NCBI Taxonomy" id="1437425"/>
    <lineage>
        <taxon>Bacteria</taxon>
        <taxon>Pseudomonadati</taxon>
        <taxon>Chlamydiota</taxon>
        <taxon>Chlamydiia</taxon>
        <taxon>Parachlamydiales</taxon>
        <taxon>Candidatus Criblamydiaceae</taxon>
        <taxon>Candidatus Criblamydia</taxon>
    </lineage>
</organism>
<dbReference type="Gene3D" id="3.90.230.10">
    <property type="entry name" value="Creatinase/methionine aminopeptidase superfamily"/>
    <property type="match status" value="1"/>
</dbReference>
<dbReference type="eggNOG" id="COG0006">
    <property type="taxonomic scope" value="Bacteria"/>
</dbReference>
<feature type="domain" description="Peptidase M24" evidence="1">
    <location>
        <begin position="169"/>
        <end position="377"/>
    </location>
</feature>
<comment type="caution">
    <text evidence="2">The sequence shown here is derived from an EMBL/GenBank/DDBJ whole genome shotgun (WGS) entry which is preliminary data.</text>
</comment>